<dbReference type="AlphaFoldDB" id="A0A6N2KK48"/>
<evidence type="ECO:0000313" key="1">
    <source>
        <dbReference type="EMBL" id="VFU28042.1"/>
    </source>
</evidence>
<name>A0A6N2KK48_SALVM</name>
<sequence length="107" mass="12026">MSTIRDWQKLRRPHHFDVHEMKGAVEASMVGFTESGKNFIVLGISELPLLIYLPLIIKASRACSHDYEMEDADEESMVDCVEFGERIFIVIGDVSSLLSSFSISNTS</sequence>
<dbReference type="EMBL" id="CAADRP010000424">
    <property type="protein sequence ID" value="VFU28042.1"/>
    <property type="molecule type" value="Genomic_DNA"/>
</dbReference>
<gene>
    <name evidence="1" type="ORF">SVIM_LOCUS89826</name>
</gene>
<proteinExistence type="predicted"/>
<protein>
    <submittedName>
        <fullName evidence="1">Uncharacterized protein</fullName>
    </submittedName>
</protein>
<accession>A0A6N2KK48</accession>
<organism evidence="1">
    <name type="scientific">Salix viminalis</name>
    <name type="common">Common osier</name>
    <name type="synonym">Basket willow</name>
    <dbReference type="NCBI Taxonomy" id="40686"/>
    <lineage>
        <taxon>Eukaryota</taxon>
        <taxon>Viridiplantae</taxon>
        <taxon>Streptophyta</taxon>
        <taxon>Embryophyta</taxon>
        <taxon>Tracheophyta</taxon>
        <taxon>Spermatophyta</taxon>
        <taxon>Magnoliopsida</taxon>
        <taxon>eudicotyledons</taxon>
        <taxon>Gunneridae</taxon>
        <taxon>Pentapetalae</taxon>
        <taxon>rosids</taxon>
        <taxon>fabids</taxon>
        <taxon>Malpighiales</taxon>
        <taxon>Salicaceae</taxon>
        <taxon>Saliceae</taxon>
        <taxon>Salix</taxon>
    </lineage>
</organism>
<reference evidence="1" key="1">
    <citation type="submission" date="2019-03" db="EMBL/GenBank/DDBJ databases">
        <authorList>
            <person name="Mank J."/>
            <person name="Almeida P."/>
        </authorList>
    </citation>
    <scope>NUCLEOTIDE SEQUENCE</scope>
    <source>
        <strain evidence="1">78183</strain>
    </source>
</reference>